<protein>
    <submittedName>
        <fullName evidence="7">LAMI_0H08152g1_1</fullName>
    </submittedName>
</protein>
<evidence type="ECO:0000256" key="2">
    <source>
        <dbReference type="ARBA" id="ARBA00006824"/>
    </source>
</evidence>
<organism evidence="7 8">
    <name type="scientific">Lachancea mirantina</name>
    <dbReference type="NCBI Taxonomy" id="1230905"/>
    <lineage>
        <taxon>Eukaryota</taxon>
        <taxon>Fungi</taxon>
        <taxon>Dikarya</taxon>
        <taxon>Ascomycota</taxon>
        <taxon>Saccharomycotina</taxon>
        <taxon>Saccharomycetes</taxon>
        <taxon>Saccharomycetales</taxon>
        <taxon>Saccharomycetaceae</taxon>
        <taxon>Lachancea</taxon>
    </lineage>
</organism>
<dbReference type="STRING" id="1230905.A0A1G4KFT3"/>
<feature type="transmembrane region" description="Helical" evidence="6">
    <location>
        <begin position="115"/>
        <end position="138"/>
    </location>
</feature>
<name>A0A1G4KFT3_9SACH</name>
<feature type="transmembrane region" description="Helical" evidence="6">
    <location>
        <begin position="189"/>
        <end position="206"/>
    </location>
</feature>
<keyword evidence="8" id="KW-1185">Reference proteome</keyword>
<dbReference type="OrthoDB" id="860at2759"/>
<gene>
    <name evidence="7" type="ORF">LAMI_0H08152G</name>
</gene>
<keyword evidence="4 6" id="KW-1133">Transmembrane helix</keyword>
<dbReference type="Proteomes" id="UP000191024">
    <property type="component" value="Chromosome H"/>
</dbReference>
<proteinExistence type="inferred from homology"/>
<evidence type="ECO:0000313" key="8">
    <source>
        <dbReference type="Proteomes" id="UP000191024"/>
    </source>
</evidence>
<evidence type="ECO:0000256" key="1">
    <source>
        <dbReference type="ARBA" id="ARBA00004141"/>
    </source>
</evidence>
<reference evidence="8" key="1">
    <citation type="submission" date="2016-03" db="EMBL/GenBank/DDBJ databases">
        <authorList>
            <person name="Devillers H."/>
        </authorList>
    </citation>
    <scope>NUCLEOTIDE SEQUENCE [LARGE SCALE GENOMIC DNA]</scope>
</reference>
<keyword evidence="5 6" id="KW-0472">Membrane</keyword>
<evidence type="ECO:0000256" key="3">
    <source>
        <dbReference type="ARBA" id="ARBA00022692"/>
    </source>
</evidence>
<comment type="subcellular location">
    <subcellularLocation>
        <location evidence="1">Membrane</location>
        <topology evidence="1">Multi-pass membrane protein</topology>
    </subcellularLocation>
</comment>
<feature type="transmembrane region" description="Helical" evidence="6">
    <location>
        <begin position="73"/>
        <end position="95"/>
    </location>
</feature>
<keyword evidence="3 6" id="KW-0812">Transmembrane</keyword>
<dbReference type="GO" id="GO:0016020">
    <property type="term" value="C:membrane"/>
    <property type="evidence" value="ECO:0007669"/>
    <property type="project" value="UniProtKB-SubCell"/>
</dbReference>
<comment type="similarity">
    <text evidence="2 6">Belongs to the peroxisomal membrane protein PXMP2/4 family.</text>
</comment>
<evidence type="ECO:0000256" key="5">
    <source>
        <dbReference type="ARBA" id="ARBA00023136"/>
    </source>
</evidence>
<evidence type="ECO:0000313" key="7">
    <source>
        <dbReference type="EMBL" id="SCV03438.1"/>
    </source>
</evidence>
<accession>A0A1G4KFT3</accession>
<evidence type="ECO:0000256" key="6">
    <source>
        <dbReference type="RuleBase" id="RU363053"/>
    </source>
</evidence>
<dbReference type="EMBL" id="LT598468">
    <property type="protein sequence ID" value="SCV03438.1"/>
    <property type="molecule type" value="Genomic_DNA"/>
</dbReference>
<evidence type="ECO:0000256" key="4">
    <source>
        <dbReference type="ARBA" id="ARBA00022989"/>
    </source>
</evidence>
<feature type="transmembrane region" description="Helical" evidence="6">
    <location>
        <begin position="159"/>
        <end position="177"/>
    </location>
</feature>
<dbReference type="InterPro" id="IPR007248">
    <property type="entry name" value="Mpv17_PMP22"/>
</dbReference>
<dbReference type="PANTHER" id="PTHR11266:SF80">
    <property type="entry name" value="PEROXISOMAL MEMBRANE PROTEIN 2"/>
    <property type="match status" value="1"/>
</dbReference>
<dbReference type="PANTHER" id="PTHR11266">
    <property type="entry name" value="PEROXISOMAL MEMBRANE PROTEIN 2, PXMP2 MPV17"/>
    <property type="match status" value="1"/>
</dbReference>
<sequence length="215" mass="24210">MSLKPLNNPVGHYNDLLKKYPLLTKSVTGALLAALGELISQVITSRDGDPVSAKRSLGQRLKELVLKPQYRKILLMFLYGGLVNAPINHFCYQWITKVTTKHVTTVRWRRLSQLCGSWFIVSPIQVLFLITALTVSNLQNSAADFKELRAKILQNIKHRYLPMLSSGIISSSVFVSIAQQCISPEKWSLFLSFAYAFLNTGQNVYMKMKSSKGKT</sequence>
<dbReference type="GO" id="GO:0005737">
    <property type="term" value="C:cytoplasm"/>
    <property type="evidence" value="ECO:0007669"/>
    <property type="project" value="TreeGrafter"/>
</dbReference>
<dbReference type="AlphaFoldDB" id="A0A1G4KFT3"/>